<dbReference type="InterPro" id="IPR008979">
    <property type="entry name" value="Galactose-bd-like_sf"/>
</dbReference>
<dbReference type="InterPro" id="IPR013783">
    <property type="entry name" value="Ig-like_fold"/>
</dbReference>
<feature type="domain" description="Fibronectin type-III" evidence="6">
    <location>
        <begin position="1075"/>
        <end position="1161"/>
    </location>
</feature>
<evidence type="ECO:0000256" key="3">
    <source>
        <dbReference type="ARBA" id="ARBA00023277"/>
    </source>
</evidence>
<gene>
    <name evidence="8" type="ORF">KCTCHS21_20790</name>
</gene>
<dbReference type="PANTHER" id="PTHR22298">
    <property type="entry name" value="ENDO-1,4-BETA-GLUCANASE"/>
    <property type="match status" value="1"/>
</dbReference>
<dbReference type="InterPro" id="IPR001701">
    <property type="entry name" value="Glyco_hydro_9"/>
</dbReference>
<name>A0A3T1D3J0_9BACL</name>
<dbReference type="InterPro" id="IPR008928">
    <property type="entry name" value="6-hairpin_glycosidase_sf"/>
</dbReference>
<dbReference type="Gene3D" id="1.50.10.10">
    <property type="match status" value="1"/>
</dbReference>
<feature type="domain" description="CBM6" evidence="7">
    <location>
        <begin position="1161"/>
        <end position="1285"/>
    </location>
</feature>
<reference evidence="8 9" key="1">
    <citation type="submission" date="2019-01" db="EMBL/GenBank/DDBJ databases">
        <title>Complete genome sequence of Cohnella hallensis HS21 isolated from Korean fir (Abies koreana) rhizospheric soil.</title>
        <authorList>
            <person name="Jiang L."/>
            <person name="Kang S.W."/>
            <person name="Kim S."/>
            <person name="Jung J."/>
            <person name="Kim C.Y."/>
            <person name="Kim D.H."/>
            <person name="Kim S.W."/>
            <person name="Lee J."/>
        </authorList>
    </citation>
    <scope>NUCLEOTIDE SEQUENCE [LARGE SCALE GENOMIC DNA]</scope>
    <source>
        <strain evidence="8 9">HS21</strain>
    </source>
</reference>
<dbReference type="Pfam" id="PF00759">
    <property type="entry name" value="Glyco_hydro_9"/>
    <property type="match status" value="1"/>
</dbReference>
<comment type="similarity">
    <text evidence="1">Belongs to the glycosyl hydrolase 9 (cellulase E) family.</text>
</comment>
<dbReference type="CDD" id="cd00063">
    <property type="entry name" value="FN3"/>
    <property type="match status" value="1"/>
</dbReference>
<evidence type="ECO:0000313" key="8">
    <source>
        <dbReference type="EMBL" id="BBI32680.1"/>
    </source>
</evidence>
<proteinExistence type="inferred from homology"/>
<dbReference type="Pfam" id="PF00041">
    <property type="entry name" value="fn3"/>
    <property type="match status" value="1"/>
</dbReference>
<dbReference type="SUPFAM" id="SSF48208">
    <property type="entry name" value="Six-hairpin glycosidases"/>
    <property type="match status" value="1"/>
</dbReference>
<dbReference type="CDD" id="cd04083">
    <property type="entry name" value="CBM35_Lmo2446-like"/>
    <property type="match status" value="2"/>
</dbReference>
<keyword evidence="5" id="KW-0624">Polysaccharide degradation</keyword>
<keyword evidence="4" id="KW-0326">Glycosidase</keyword>
<evidence type="ECO:0000256" key="1">
    <source>
        <dbReference type="ARBA" id="ARBA00007072"/>
    </source>
</evidence>
<dbReference type="SUPFAM" id="SSF49785">
    <property type="entry name" value="Galactose-binding domain-like"/>
    <property type="match status" value="2"/>
</dbReference>
<keyword evidence="3" id="KW-0119">Carbohydrate metabolism</keyword>
<protein>
    <submittedName>
        <fullName evidence="8">Uncharacterized protein</fullName>
    </submittedName>
</protein>
<evidence type="ECO:0000256" key="4">
    <source>
        <dbReference type="ARBA" id="ARBA00023295"/>
    </source>
</evidence>
<dbReference type="EMBL" id="AP019400">
    <property type="protein sequence ID" value="BBI32680.1"/>
    <property type="molecule type" value="Genomic_DNA"/>
</dbReference>
<dbReference type="RefSeq" id="WP_162309304.1">
    <property type="nucleotide sequence ID" value="NZ_AP019400.1"/>
</dbReference>
<accession>A0A3T1D3J0</accession>
<evidence type="ECO:0000313" key="9">
    <source>
        <dbReference type="Proteomes" id="UP000289856"/>
    </source>
</evidence>
<dbReference type="Gene3D" id="2.60.40.10">
    <property type="entry name" value="Immunoglobulins"/>
    <property type="match status" value="2"/>
</dbReference>
<dbReference type="GO" id="GO:0008810">
    <property type="term" value="F:cellulase activity"/>
    <property type="evidence" value="ECO:0007669"/>
    <property type="project" value="InterPro"/>
</dbReference>
<dbReference type="GO" id="GO:0000272">
    <property type="term" value="P:polysaccharide catabolic process"/>
    <property type="evidence" value="ECO:0007669"/>
    <property type="project" value="UniProtKB-KW"/>
</dbReference>
<dbReference type="KEGG" id="cohn:KCTCHS21_20790"/>
<dbReference type="SUPFAM" id="SSF49265">
    <property type="entry name" value="Fibronectin type III"/>
    <property type="match status" value="1"/>
</dbReference>
<dbReference type="SMART" id="SM00060">
    <property type="entry name" value="FN3"/>
    <property type="match status" value="1"/>
</dbReference>
<dbReference type="Proteomes" id="UP000289856">
    <property type="component" value="Chromosome"/>
</dbReference>
<dbReference type="PROSITE" id="PS51175">
    <property type="entry name" value="CBM6"/>
    <property type="match status" value="2"/>
</dbReference>
<dbReference type="Gene3D" id="2.60.120.260">
    <property type="entry name" value="Galactose-binding domain-like"/>
    <property type="match status" value="2"/>
</dbReference>
<dbReference type="InterPro" id="IPR005084">
    <property type="entry name" value="CBM6"/>
</dbReference>
<evidence type="ECO:0000256" key="5">
    <source>
        <dbReference type="ARBA" id="ARBA00023326"/>
    </source>
</evidence>
<dbReference type="Pfam" id="PF02927">
    <property type="entry name" value="CelD_N"/>
    <property type="match status" value="1"/>
</dbReference>
<evidence type="ECO:0000259" key="7">
    <source>
        <dbReference type="PROSITE" id="PS51175"/>
    </source>
</evidence>
<sequence>MRIMRLSKLGVALLLCFSVICYLPAKRTEAAVVGVQSVISQAGYGAGDQKNGFVVSDHKLTDLSFQILNGTTTAYSGTLKYEGFFWNNFVYQADFSSLAATGTAFKLSSNGSTSFAFPIQTNMWSDYLDEMTAFYRIQRAGVATVDVLPPGYTNTTPSAKLFHSAGHLDDAVSSDGTQHYDLSGGWYDAGDYGQYGGNQWVGGEIALAYLRNSSSPLVQYDRDNNGIPDLLDEARWGAEYGIKYVDALGGAFYNINNNAGFVHPEKSTNNIPGDSDDRELGRLSVGGSAKAAGMMAATARAFQQAGLDPAFVSSAESHAITAYDYAYNNQDKDQGSYETIGQISNALLWAEVELYLLTGDSTYNQRATDRINTLEITDVTSTNYWDMRPMALVEFYPVADTATKTHIHKLLKSSVDYFLSSSEDTPYGVLNEFSGFGVNEPHVSYLGDLMRYYELFGDPSVLRAVKKGMYWVFGNNPWNTSWVSGIGSNTVKFVHTRLDEESYSNTNQGIVVPGAMVSGPNITDTKDNRSESPWYVDRPLWQDDLGQWRYNEYSISIQVGLLYTITALTNYNENPSGGTTPTKLQITSPKIGDYVTGVVKVFAEPESAISDVTLNGLNMTSNNGTYTGTIDVSYQKPFTKKLVRVKGTDSLGYDTYANTHFTVAPPLPSPSTPLLYDNFNTEGTFGSKKLDWVNWYNQNGGVATFERKKIDGRDVGIFKHTASSTSSQAKIQSWHDIVDWSGYRYMQVTVKNPDSPNLRVRFEIEDGVRAYGVSEGNLTLSNEWTTLLFDLNKFPLLDKKNVNLVLWMSETDGGTGSFYIDEIIAVNQASGSAPTITNTALSATTGTPATPFVFTSTYQDVDNEKPFAVQVVIDGVIHNMQEMDSSDVTYTDGKDYSYTTKLPLGEHSYYFMTTDSTSDVVQTSTQNGPIVSPPTITKSRYEAELATLSGGANVNSNHTGYSGTGFVDHYASVGANTLWTVNASSGKQDLLIKYANGSAGGPKTASLYVNGTKTSTISFPNVGGWSTWGSVKLPVTLNDGTNTIGIKYDTGDSGNINLDYIELNSPFLDTEAPTVPTNLRLVAKTDTTVSLTWAASVDNVDVMGYDIYRDGTTLCGTSTVTAFTCTGLAPSTAYSFTVKARDAVPNISSSSRALNVTTNSARYEAELATLSGGARVNTDHTGYSGTGFVDHFGSVGASALWTVTTPSGTHSLLIRYANGTGSSKTATLYVNGVKIKVLSFANSSNWNTWATITEPVVLNSGSNTIEIKYDSGNSGNINLDYIEFAP</sequence>
<keyword evidence="2" id="KW-0378">Hydrolase</keyword>
<dbReference type="InterPro" id="IPR003961">
    <property type="entry name" value="FN3_dom"/>
</dbReference>
<dbReference type="Pfam" id="PF16990">
    <property type="entry name" value="CBM_35"/>
    <property type="match status" value="2"/>
</dbReference>
<feature type="domain" description="CBM6" evidence="7">
    <location>
        <begin position="939"/>
        <end position="1064"/>
    </location>
</feature>
<evidence type="ECO:0000259" key="6">
    <source>
        <dbReference type="PROSITE" id="PS50853"/>
    </source>
</evidence>
<keyword evidence="9" id="KW-1185">Reference proteome</keyword>
<dbReference type="InterPro" id="IPR012341">
    <property type="entry name" value="6hp_glycosidase-like_sf"/>
</dbReference>
<organism evidence="8 9">
    <name type="scientific">Cohnella abietis</name>
    <dbReference type="NCBI Taxonomy" id="2507935"/>
    <lineage>
        <taxon>Bacteria</taxon>
        <taxon>Bacillati</taxon>
        <taxon>Bacillota</taxon>
        <taxon>Bacilli</taxon>
        <taxon>Bacillales</taxon>
        <taxon>Paenibacillaceae</taxon>
        <taxon>Cohnella</taxon>
    </lineage>
</organism>
<dbReference type="PROSITE" id="PS50853">
    <property type="entry name" value="FN3"/>
    <property type="match status" value="1"/>
</dbReference>
<dbReference type="InterPro" id="IPR014756">
    <property type="entry name" value="Ig_E-set"/>
</dbReference>
<dbReference type="CDD" id="cd02850">
    <property type="entry name" value="E_set_Cellulase_N"/>
    <property type="match status" value="1"/>
</dbReference>
<dbReference type="GO" id="GO:0030246">
    <property type="term" value="F:carbohydrate binding"/>
    <property type="evidence" value="ECO:0007669"/>
    <property type="project" value="InterPro"/>
</dbReference>
<dbReference type="SUPFAM" id="SSF81296">
    <property type="entry name" value="E set domains"/>
    <property type="match status" value="1"/>
</dbReference>
<dbReference type="InterPro" id="IPR036116">
    <property type="entry name" value="FN3_sf"/>
</dbReference>
<evidence type="ECO:0000256" key="2">
    <source>
        <dbReference type="ARBA" id="ARBA00022801"/>
    </source>
</evidence>
<dbReference type="InterPro" id="IPR004197">
    <property type="entry name" value="Cellulase_Ig-like"/>
</dbReference>